<evidence type="ECO:0000313" key="2">
    <source>
        <dbReference type="EMBL" id="MCX2743925.1"/>
    </source>
</evidence>
<proteinExistence type="predicted"/>
<evidence type="ECO:0000259" key="1">
    <source>
        <dbReference type="Pfam" id="PF03724"/>
    </source>
</evidence>
<sequence length="140" mass="16096">MKYHLLICSVLISLLNYSCKTNESFTKGDKLLDNSWKLTEIHFESTGIPDSKRKIPTLRFDKHGSVVGKTGCNIISGKYFVKDNYLLIQLRPFRKKGCSKLENDLILSLTQTSSYIIHDNELILKDSDKYLLTFSSKNDR</sequence>
<dbReference type="Gene3D" id="2.40.128.270">
    <property type="match status" value="1"/>
</dbReference>
<accession>A0ABT3RQN6</accession>
<dbReference type="RefSeq" id="WP_266056394.1">
    <property type="nucleotide sequence ID" value="NZ_JAPFQN010000005.1"/>
</dbReference>
<reference evidence="2 3" key="1">
    <citation type="submission" date="2022-11" db="EMBL/GenBank/DDBJ databases">
        <title>The characterization of three novel Bacteroidetes species and genomic analysis of their roles in tidal elemental geochemical cycles.</title>
        <authorList>
            <person name="Ma K."/>
        </authorList>
    </citation>
    <scope>NUCLEOTIDE SEQUENCE [LARGE SCALE GENOMIC DNA]</scope>
    <source>
        <strain evidence="2 3">M17</strain>
    </source>
</reference>
<dbReference type="InterPro" id="IPR005184">
    <property type="entry name" value="DUF306_Meta_HslJ"/>
</dbReference>
<gene>
    <name evidence="2" type="ORF">OO013_08610</name>
</gene>
<name>A0ABT3RQN6_9BACT</name>
<dbReference type="InterPro" id="IPR038670">
    <property type="entry name" value="HslJ-like_sf"/>
</dbReference>
<dbReference type="Proteomes" id="UP001209885">
    <property type="component" value="Unassembled WGS sequence"/>
</dbReference>
<organism evidence="2 3">
    <name type="scientific">Mangrovivirga halotolerans</name>
    <dbReference type="NCBI Taxonomy" id="2993936"/>
    <lineage>
        <taxon>Bacteria</taxon>
        <taxon>Pseudomonadati</taxon>
        <taxon>Bacteroidota</taxon>
        <taxon>Cytophagia</taxon>
        <taxon>Cytophagales</taxon>
        <taxon>Mangrovivirgaceae</taxon>
        <taxon>Mangrovivirga</taxon>
    </lineage>
</organism>
<dbReference type="Pfam" id="PF03724">
    <property type="entry name" value="META"/>
    <property type="match status" value="1"/>
</dbReference>
<evidence type="ECO:0000313" key="3">
    <source>
        <dbReference type="Proteomes" id="UP001209885"/>
    </source>
</evidence>
<dbReference type="EMBL" id="JAPFQN010000005">
    <property type="protein sequence ID" value="MCX2743925.1"/>
    <property type="molecule type" value="Genomic_DNA"/>
</dbReference>
<keyword evidence="3" id="KW-1185">Reference proteome</keyword>
<protein>
    <submittedName>
        <fullName evidence="2">META domain-containing protein</fullName>
    </submittedName>
</protein>
<comment type="caution">
    <text evidence="2">The sequence shown here is derived from an EMBL/GenBank/DDBJ whole genome shotgun (WGS) entry which is preliminary data.</text>
</comment>
<feature type="domain" description="DUF306" evidence="1">
    <location>
        <begin position="31"/>
        <end position="134"/>
    </location>
</feature>